<keyword evidence="1" id="KW-1133">Transmembrane helix</keyword>
<reference evidence="3" key="1">
    <citation type="journal article" date="2012" name="Stand. Genomic Sci.">
        <title>Permanent draft genome sequence of the gliding predator Saprospira grandis strain Sa g1 (= HR1).</title>
        <authorList>
            <person name="Mavromatis K."/>
            <person name="Chertkov O."/>
            <person name="Lapidus A."/>
            <person name="Nolan M."/>
            <person name="Lucas S."/>
            <person name="Tice H."/>
            <person name="Del Rio T.G."/>
            <person name="Cheng J.F."/>
            <person name="Han C."/>
            <person name="Tapia R."/>
            <person name="Bruce D."/>
            <person name="Goodwin L.A."/>
            <person name="Pitluck S."/>
            <person name="Huntemann M."/>
            <person name="Liolios K."/>
            <person name="Pagani I."/>
            <person name="Ivanova N."/>
            <person name="Mikhailova N."/>
            <person name="Pati A."/>
            <person name="Chen A."/>
            <person name="Palaniappan K."/>
            <person name="Land M."/>
            <person name="Brambilla E.M."/>
            <person name="Rohde M."/>
            <person name="Spring S."/>
            <person name="Goker M."/>
            <person name="Detter J.C."/>
            <person name="Bristow J."/>
            <person name="Eisen J.A."/>
            <person name="Markowitz V."/>
            <person name="Hugenholtz P."/>
            <person name="Kyrpides N.C."/>
            <person name="Klenk H.P."/>
            <person name="Woyke T."/>
        </authorList>
    </citation>
    <scope>NUCLEOTIDE SEQUENCE [LARGE SCALE GENOMIC DNA]</scope>
    <source>
        <strain evidence="3">DSM 2844</strain>
    </source>
</reference>
<evidence type="ECO:0000313" key="2">
    <source>
        <dbReference type="EMBL" id="EJF52002.1"/>
    </source>
</evidence>
<gene>
    <name evidence="2" type="ORF">SapgrDRAFT_0249</name>
</gene>
<proteinExistence type="predicted"/>
<keyword evidence="1" id="KW-0472">Membrane</keyword>
<protein>
    <submittedName>
        <fullName evidence="2">Uncharacterized protein</fullName>
    </submittedName>
</protein>
<evidence type="ECO:0000256" key="1">
    <source>
        <dbReference type="SAM" id="Phobius"/>
    </source>
</evidence>
<dbReference type="Proteomes" id="UP000005113">
    <property type="component" value="Unassembled WGS sequence"/>
</dbReference>
<sequence>MQNIKLALLAVNLLGMIIAIYNLFQLIAVKQFIMSGGYEVVVTKEQFESDVSSLISIVFAFTFVFFINIIIFLVLVMRKIDVQIEDEVLDRKSSLK</sequence>
<organism evidence="2 3">
    <name type="scientific">Saprospira grandis DSM 2844</name>
    <dbReference type="NCBI Taxonomy" id="694433"/>
    <lineage>
        <taxon>Bacteria</taxon>
        <taxon>Pseudomonadati</taxon>
        <taxon>Bacteroidota</taxon>
        <taxon>Saprospiria</taxon>
        <taxon>Saprospirales</taxon>
        <taxon>Saprospiraceae</taxon>
        <taxon>Saprospira</taxon>
    </lineage>
</organism>
<dbReference type="RefSeq" id="WP_002656622.1">
    <property type="nucleotide sequence ID" value="NZ_JH719942.1"/>
</dbReference>
<evidence type="ECO:0000313" key="3">
    <source>
        <dbReference type="Proteomes" id="UP000005113"/>
    </source>
</evidence>
<dbReference type="EMBL" id="JH719942">
    <property type="protein sequence ID" value="EJF52002.1"/>
    <property type="molecule type" value="Genomic_DNA"/>
</dbReference>
<feature type="transmembrane region" description="Helical" evidence="1">
    <location>
        <begin position="53"/>
        <end position="76"/>
    </location>
</feature>
<dbReference type="HOGENOM" id="CLU_2358106_0_0_10"/>
<keyword evidence="1" id="KW-0812">Transmembrane</keyword>
<name>J0P3K6_9BACT</name>
<accession>J0P3K6</accession>
<feature type="transmembrane region" description="Helical" evidence="1">
    <location>
        <begin position="7"/>
        <end position="33"/>
    </location>
</feature>
<dbReference type="AlphaFoldDB" id="J0P3K6"/>